<evidence type="ECO:0000313" key="1">
    <source>
        <dbReference type="EMBL" id="MBX08399.1"/>
    </source>
</evidence>
<organism evidence="1">
    <name type="scientific">Rhizophora mucronata</name>
    <name type="common">Asiatic mangrove</name>
    <dbReference type="NCBI Taxonomy" id="61149"/>
    <lineage>
        <taxon>Eukaryota</taxon>
        <taxon>Viridiplantae</taxon>
        <taxon>Streptophyta</taxon>
        <taxon>Embryophyta</taxon>
        <taxon>Tracheophyta</taxon>
        <taxon>Spermatophyta</taxon>
        <taxon>Magnoliopsida</taxon>
        <taxon>eudicotyledons</taxon>
        <taxon>Gunneridae</taxon>
        <taxon>Pentapetalae</taxon>
        <taxon>rosids</taxon>
        <taxon>fabids</taxon>
        <taxon>Malpighiales</taxon>
        <taxon>Rhizophoraceae</taxon>
        <taxon>Rhizophora</taxon>
    </lineage>
</organism>
<dbReference type="AlphaFoldDB" id="A0A2P2KRP8"/>
<name>A0A2P2KRP8_RHIMU</name>
<protein>
    <submittedName>
        <fullName evidence="1">Uncharacterized protein</fullName>
    </submittedName>
</protein>
<accession>A0A2P2KRP8</accession>
<sequence>MANVTSQAAATSSGEGLYFAPMLVRGSHLPLVLFQTVTSHLQDAKVLIKCQKKLSMYPTF</sequence>
<dbReference type="EMBL" id="GGEC01027915">
    <property type="protein sequence ID" value="MBX08399.1"/>
    <property type="molecule type" value="Transcribed_RNA"/>
</dbReference>
<proteinExistence type="predicted"/>
<reference evidence="1" key="1">
    <citation type="submission" date="2018-02" db="EMBL/GenBank/DDBJ databases">
        <title>Rhizophora mucronata_Transcriptome.</title>
        <authorList>
            <person name="Meera S.P."/>
            <person name="Sreeshan A."/>
            <person name="Augustine A."/>
        </authorList>
    </citation>
    <scope>NUCLEOTIDE SEQUENCE</scope>
    <source>
        <tissue evidence="1">Leaf</tissue>
    </source>
</reference>